<accession>A0A345I1E7</accession>
<dbReference type="OrthoDB" id="5242394at2"/>
<name>A0A345I1E7_9ACTN</name>
<dbReference type="KEGG" id="spad:DVK44_20395"/>
<evidence type="ECO:0008006" key="4">
    <source>
        <dbReference type="Google" id="ProtNLM"/>
    </source>
</evidence>
<feature type="compositionally biased region" description="Low complexity" evidence="1">
    <location>
        <begin position="41"/>
        <end position="54"/>
    </location>
</feature>
<dbReference type="AlphaFoldDB" id="A0A345I1E7"/>
<proteinExistence type="predicted"/>
<dbReference type="Proteomes" id="UP000253868">
    <property type="component" value="Chromosome"/>
</dbReference>
<sequence length="187" mass="19101">MPSWAWVTALTAGALVAVTFLAVEAGNGSRPTATAPTAQVKPTASPSPKAAASPGLGEDVKHQVPTASGEGRRIVYSLGEQRVWLVDPNNNYDDSFAVWPGTISPEKGSYAVSFRRDDGVGSDGVSIEHIVYFAVKEGMSIAFSNAVDGAAPSPAPGVSTGGIRVATTAGGAIWKFGALGTKISVVD</sequence>
<gene>
    <name evidence="2" type="ORF">DVK44_20395</name>
</gene>
<evidence type="ECO:0000313" key="2">
    <source>
        <dbReference type="EMBL" id="AXG82771.1"/>
    </source>
</evidence>
<dbReference type="EMBL" id="CP031194">
    <property type="protein sequence ID" value="AXG82771.1"/>
    <property type="molecule type" value="Genomic_DNA"/>
</dbReference>
<organism evidence="2 3">
    <name type="scientific">Streptomyces paludis</name>
    <dbReference type="NCBI Taxonomy" id="2282738"/>
    <lineage>
        <taxon>Bacteria</taxon>
        <taxon>Bacillati</taxon>
        <taxon>Actinomycetota</taxon>
        <taxon>Actinomycetes</taxon>
        <taxon>Kitasatosporales</taxon>
        <taxon>Streptomycetaceae</taxon>
        <taxon>Streptomyces</taxon>
    </lineage>
</organism>
<protein>
    <recommendedName>
        <fullName evidence="4">L,D-transpeptidase</fullName>
    </recommendedName>
</protein>
<reference evidence="3" key="1">
    <citation type="submission" date="2018-07" db="EMBL/GenBank/DDBJ databases">
        <authorList>
            <person name="Zhao J."/>
        </authorList>
    </citation>
    <scope>NUCLEOTIDE SEQUENCE [LARGE SCALE GENOMIC DNA]</scope>
    <source>
        <strain evidence="3">GSSD-12</strain>
    </source>
</reference>
<keyword evidence="3" id="KW-1185">Reference proteome</keyword>
<feature type="region of interest" description="Disordered" evidence="1">
    <location>
        <begin position="28"/>
        <end position="63"/>
    </location>
</feature>
<evidence type="ECO:0000313" key="3">
    <source>
        <dbReference type="Proteomes" id="UP000253868"/>
    </source>
</evidence>
<evidence type="ECO:0000256" key="1">
    <source>
        <dbReference type="SAM" id="MobiDB-lite"/>
    </source>
</evidence>